<evidence type="ECO:0000256" key="4">
    <source>
        <dbReference type="ARBA" id="ARBA00022692"/>
    </source>
</evidence>
<comment type="subunit">
    <text evidence="7">The complex comprises the extracytoplasmic solute receptor protein and the two transmembrane proteins.</text>
</comment>
<dbReference type="Proteomes" id="UP000592216">
    <property type="component" value="Unassembled WGS sequence"/>
</dbReference>
<dbReference type="InterPro" id="IPR055348">
    <property type="entry name" value="DctQ"/>
</dbReference>
<comment type="caution">
    <text evidence="9">The sequence shown here is derived from an EMBL/GenBank/DDBJ whole genome shotgun (WGS) entry which is preliminary data.</text>
</comment>
<dbReference type="GO" id="GO:0005886">
    <property type="term" value="C:plasma membrane"/>
    <property type="evidence" value="ECO:0007669"/>
    <property type="project" value="UniProtKB-SubCell"/>
</dbReference>
<keyword evidence="5 7" id="KW-1133">Transmembrane helix</keyword>
<dbReference type="Pfam" id="PF04290">
    <property type="entry name" value="DctQ"/>
    <property type="match status" value="1"/>
</dbReference>
<comment type="function">
    <text evidence="7">Part of the tripartite ATP-independent periplasmic (TRAP) transport system.</text>
</comment>
<dbReference type="RefSeq" id="WP_177159030.1">
    <property type="nucleotide sequence ID" value="NZ_JABCJE010000016.1"/>
</dbReference>
<reference evidence="9 10" key="1">
    <citation type="submission" date="2020-04" db="EMBL/GenBank/DDBJ databases">
        <title>Donghicola sp., a member of the Rhodobacteraceae family isolated from mangrove forest in Thailand.</title>
        <authorList>
            <person name="Charoenyingcharoen P."/>
            <person name="Yukphan P."/>
        </authorList>
    </citation>
    <scope>NUCLEOTIDE SEQUENCE [LARGE SCALE GENOMIC DNA]</scope>
    <source>
        <strain evidence="9 10">B5-SW-15</strain>
    </source>
</reference>
<evidence type="ECO:0000256" key="5">
    <source>
        <dbReference type="ARBA" id="ARBA00022989"/>
    </source>
</evidence>
<keyword evidence="6 7" id="KW-0472">Membrane</keyword>
<accession>A0A850QEW6</accession>
<evidence type="ECO:0000256" key="1">
    <source>
        <dbReference type="ARBA" id="ARBA00004651"/>
    </source>
</evidence>
<evidence type="ECO:0000256" key="3">
    <source>
        <dbReference type="ARBA" id="ARBA00022475"/>
    </source>
</evidence>
<feature type="transmembrane region" description="Helical" evidence="7">
    <location>
        <begin position="44"/>
        <end position="67"/>
    </location>
</feature>
<feature type="domain" description="Tripartite ATP-independent periplasmic transporters DctQ component" evidence="8">
    <location>
        <begin position="25"/>
        <end position="155"/>
    </location>
</feature>
<protein>
    <recommendedName>
        <fullName evidence="7">TRAP transporter small permease protein</fullName>
    </recommendedName>
</protein>
<evidence type="ECO:0000256" key="2">
    <source>
        <dbReference type="ARBA" id="ARBA00022448"/>
    </source>
</evidence>
<evidence type="ECO:0000259" key="8">
    <source>
        <dbReference type="Pfam" id="PF04290"/>
    </source>
</evidence>
<gene>
    <name evidence="9" type="ORF">HJ536_19215</name>
</gene>
<feature type="transmembrane region" description="Helical" evidence="7">
    <location>
        <begin position="88"/>
        <end position="108"/>
    </location>
</feature>
<comment type="caution">
    <text evidence="7">Lacks conserved residue(s) required for the propagation of feature annotation.</text>
</comment>
<dbReference type="AlphaFoldDB" id="A0A850QEW6"/>
<feature type="transmembrane region" description="Helical" evidence="7">
    <location>
        <begin position="128"/>
        <end position="151"/>
    </location>
</feature>
<proteinExistence type="inferred from homology"/>
<sequence>MAQHPKKLFATGFLLSAGVCFIFGTAVTVSDVILRATSGTNVPAAIELTSLSIGLGALLSMPIGYLYRAHVTAKLLSELSPTRFGRPLGIVSTATSLIFAALLAWIMGRNALEKLGGPQTTPDLGLPLDMALIVVAVTLGLAVIAAAYGLVSTLRGQGEA</sequence>
<comment type="similarity">
    <text evidence="7">Belongs to the TRAP transporter small permease family.</text>
</comment>
<comment type="subcellular location">
    <subcellularLocation>
        <location evidence="7">Cell inner membrane</location>
        <topology evidence="7">Multi-pass membrane protein</topology>
    </subcellularLocation>
    <subcellularLocation>
        <location evidence="1">Cell membrane</location>
        <topology evidence="1">Multi-pass membrane protein</topology>
    </subcellularLocation>
</comment>
<name>A0A850QEW6_9RHOB</name>
<dbReference type="GO" id="GO:0022857">
    <property type="term" value="F:transmembrane transporter activity"/>
    <property type="evidence" value="ECO:0007669"/>
    <property type="project" value="UniProtKB-UniRule"/>
</dbReference>
<evidence type="ECO:0000256" key="7">
    <source>
        <dbReference type="RuleBase" id="RU369079"/>
    </source>
</evidence>
<keyword evidence="2 7" id="KW-0813">Transport</keyword>
<keyword evidence="4 7" id="KW-0812">Transmembrane</keyword>
<evidence type="ECO:0000256" key="6">
    <source>
        <dbReference type="ARBA" id="ARBA00023136"/>
    </source>
</evidence>
<organism evidence="9 10">
    <name type="scientific">Donghicola mangrovi</name>
    <dbReference type="NCBI Taxonomy" id="2729614"/>
    <lineage>
        <taxon>Bacteria</taxon>
        <taxon>Pseudomonadati</taxon>
        <taxon>Pseudomonadota</taxon>
        <taxon>Alphaproteobacteria</taxon>
        <taxon>Rhodobacterales</taxon>
        <taxon>Roseobacteraceae</taxon>
        <taxon>Donghicola</taxon>
    </lineage>
</organism>
<evidence type="ECO:0000313" key="9">
    <source>
        <dbReference type="EMBL" id="NVO25488.1"/>
    </source>
</evidence>
<dbReference type="EMBL" id="JABCJE010000016">
    <property type="protein sequence ID" value="NVO25488.1"/>
    <property type="molecule type" value="Genomic_DNA"/>
</dbReference>
<evidence type="ECO:0000313" key="10">
    <source>
        <dbReference type="Proteomes" id="UP000592216"/>
    </source>
</evidence>
<keyword evidence="3" id="KW-1003">Cell membrane</keyword>
<keyword evidence="7" id="KW-0997">Cell inner membrane</keyword>